<reference evidence="2 3" key="1">
    <citation type="submission" date="2018-09" db="EMBL/GenBank/DDBJ databases">
        <title>Metagenome Assembled Genomes from an Advanced Water Purification Facility.</title>
        <authorList>
            <person name="Stamps B.W."/>
            <person name="Spear J.R."/>
        </authorList>
    </citation>
    <scope>NUCLEOTIDE SEQUENCE [LARGE SCALE GENOMIC DNA]</scope>
    <source>
        <strain evidence="2">Bin_27_1</strain>
    </source>
</reference>
<comment type="caution">
    <text evidence="2">The sequence shown here is derived from an EMBL/GenBank/DDBJ whole genome shotgun (WGS) entry which is preliminary data.</text>
</comment>
<sequence length="256" mass="26707">MTRAIAAGSRSGCLDASCIVHFRLMLYQYSPDTSSIARHPQKKTIGILFRHTMNHSSLARLGRPLAAGILLAGLCGCAALSAVGVAAGAVDRVMDVAGLGKGRDADGGKPFAVTIKIHAGERLNASGGQANSLVLRVYTLRSHERLKALAYARLSTPEGEREALGEDLMAVRELVLIPGKSYELKLKVTGEASAIGVTGLFRAPYADRWRLAFDARQSADGGIVIGAHACALTASAGTLLTDSGPAASLVGVQCNR</sequence>
<keyword evidence="1" id="KW-0472">Membrane</keyword>
<evidence type="ECO:0000313" key="3">
    <source>
        <dbReference type="Proteomes" id="UP000321192"/>
    </source>
</evidence>
<gene>
    <name evidence="2" type="primary">tssJ</name>
    <name evidence="2" type="ORF">E6Q80_08515</name>
</gene>
<dbReference type="AlphaFoldDB" id="A0A5C7SR05"/>
<dbReference type="NCBIfam" id="TIGR03352">
    <property type="entry name" value="VI_chp_3"/>
    <property type="match status" value="1"/>
</dbReference>
<dbReference type="Proteomes" id="UP000321192">
    <property type="component" value="Unassembled WGS sequence"/>
</dbReference>
<feature type="transmembrane region" description="Helical" evidence="1">
    <location>
        <begin position="65"/>
        <end position="90"/>
    </location>
</feature>
<dbReference type="InterPro" id="IPR038706">
    <property type="entry name" value="Type_VI_SciN-like_sf"/>
</dbReference>
<dbReference type="EMBL" id="SSFD01000123">
    <property type="protein sequence ID" value="TXH86007.1"/>
    <property type="molecule type" value="Genomic_DNA"/>
</dbReference>
<organism evidence="2 3">
    <name type="scientific">Thauera aminoaromatica</name>
    <dbReference type="NCBI Taxonomy" id="164330"/>
    <lineage>
        <taxon>Bacteria</taxon>
        <taxon>Pseudomonadati</taxon>
        <taxon>Pseudomonadota</taxon>
        <taxon>Betaproteobacteria</taxon>
        <taxon>Rhodocyclales</taxon>
        <taxon>Zoogloeaceae</taxon>
        <taxon>Thauera</taxon>
    </lineage>
</organism>
<dbReference type="PANTHER" id="PTHR37625:SF4">
    <property type="entry name" value="OUTER MEMBRANE LIPOPROTEIN"/>
    <property type="match status" value="1"/>
</dbReference>
<evidence type="ECO:0000313" key="2">
    <source>
        <dbReference type="EMBL" id="TXH86007.1"/>
    </source>
</evidence>
<keyword evidence="2" id="KW-0449">Lipoprotein</keyword>
<dbReference type="PANTHER" id="PTHR37625">
    <property type="entry name" value="OUTER MEMBRANE LIPOPROTEIN-RELATED"/>
    <property type="match status" value="1"/>
</dbReference>
<dbReference type="Pfam" id="PF12790">
    <property type="entry name" value="T6SS-SciN"/>
    <property type="match status" value="1"/>
</dbReference>
<protein>
    <submittedName>
        <fullName evidence="2">Type VI secretion system lipoprotein TssJ</fullName>
    </submittedName>
</protein>
<proteinExistence type="predicted"/>
<keyword evidence="1" id="KW-1133">Transmembrane helix</keyword>
<keyword evidence="1" id="KW-0812">Transmembrane</keyword>
<name>A0A5C7SR05_THASP</name>
<dbReference type="Gene3D" id="2.60.40.4150">
    <property type="entry name" value="Type VI secretion system, lipoprotein SciN"/>
    <property type="match status" value="1"/>
</dbReference>
<evidence type="ECO:0000256" key="1">
    <source>
        <dbReference type="SAM" id="Phobius"/>
    </source>
</evidence>
<accession>A0A5C7SR05</accession>
<dbReference type="InterPro" id="IPR017734">
    <property type="entry name" value="T6SS_SciN"/>
</dbReference>